<dbReference type="RefSeq" id="XP_030635682.1">
    <property type="nucleotide sequence ID" value="XM_030779822.1"/>
</dbReference>
<dbReference type="PANTHER" id="PTHR13343">
    <property type="entry name" value="CREG1 PROTEIN"/>
    <property type="match status" value="1"/>
</dbReference>
<dbReference type="InterPro" id="IPR055343">
    <property type="entry name" value="CREG_beta-barrel"/>
</dbReference>
<dbReference type="OrthoDB" id="46836at2759"/>
<gene>
    <name evidence="9" type="primary">creg1</name>
</gene>
<reference evidence="9" key="1">
    <citation type="submission" date="2025-08" db="UniProtKB">
        <authorList>
            <consortium name="RefSeq"/>
        </authorList>
    </citation>
    <scope>IDENTIFICATION</scope>
</reference>
<dbReference type="InParanoid" id="A0A6J2VUG4"/>
<feature type="signal peptide" evidence="6">
    <location>
        <begin position="1"/>
        <end position="19"/>
    </location>
</feature>
<evidence type="ECO:0000313" key="9">
    <source>
        <dbReference type="RefSeq" id="XP_030635682.1"/>
    </source>
</evidence>
<dbReference type="GeneID" id="115816735"/>
<dbReference type="InterPro" id="IPR014631">
    <property type="entry name" value="CREG"/>
</dbReference>
<protein>
    <submittedName>
        <fullName evidence="9">Protein CREG1</fullName>
    </submittedName>
</protein>
<evidence type="ECO:0000256" key="5">
    <source>
        <dbReference type="ARBA" id="ARBA00023180"/>
    </source>
</evidence>
<keyword evidence="8" id="KW-1185">Reference proteome</keyword>
<dbReference type="GO" id="GO:0005615">
    <property type="term" value="C:extracellular space"/>
    <property type="evidence" value="ECO:0007669"/>
    <property type="project" value="UniProtKB-UniRule"/>
</dbReference>
<dbReference type="Proteomes" id="UP000504632">
    <property type="component" value="Chromosome 7"/>
</dbReference>
<dbReference type="Gene3D" id="2.30.110.10">
    <property type="entry name" value="Electron Transport, Fmn-binding Protein, Chain A"/>
    <property type="match status" value="1"/>
</dbReference>
<name>A0A6J2VUG4_CHACN</name>
<evidence type="ECO:0000256" key="2">
    <source>
        <dbReference type="ARBA" id="ARBA00009230"/>
    </source>
</evidence>
<evidence type="ECO:0000313" key="8">
    <source>
        <dbReference type="Proteomes" id="UP000504632"/>
    </source>
</evidence>
<dbReference type="CTD" id="8804"/>
<dbReference type="PIRSF" id="PIRSF036911">
    <property type="entry name" value="CREG"/>
    <property type="match status" value="1"/>
</dbReference>
<comment type="subcellular location">
    <subcellularLocation>
        <location evidence="1">Secreted</location>
    </subcellularLocation>
</comment>
<organism evidence="8 9">
    <name type="scientific">Chanos chanos</name>
    <name type="common">Milkfish</name>
    <name type="synonym">Mugil chanos</name>
    <dbReference type="NCBI Taxonomy" id="29144"/>
    <lineage>
        <taxon>Eukaryota</taxon>
        <taxon>Metazoa</taxon>
        <taxon>Chordata</taxon>
        <taxon>Craniata</taxon>
        <taxon>Vertebrata</taxon>
        <taxon>Euteleostomi</taxon>
        <taxon>Actinopterygii</taxon>
        <taxon>Neopterygii</taxon>
        <taxon>Teleostei</taxon>
        <taxon>Ostariophysi</taxon>
        <taxon>Gonorynchiformes</taxon>
        <taxon>Chanidae</taxon>
        <taxon>Chanos</taxon>
    </lineage>
</organism>
<dbReference type="GO" id="GO:0012505">
    <property type="term" value="C:endomembrane system"/>
    <property type="evidence" value="ECO:0007669"/>
    <property type="project" value="UniProtKB-ARBA"/>
</dbReference>
<dbReference type="AlphaFoldDB" id="A0A6J2VUG4"/>
<dbReference type="FunFam" id="2.30.110.10:FF:000004">
    <property type="entry name" value="Cellular repressor of E1A-stimulated genes 1"/>
    <property type="match status" value="1"/>
</dbReference>
<dbReference type="Pfam" id="PF13883">
    <property type="entry name" value="CREG_beta-barrel"/>
    <property type="match status" value="1"/>
</dbReference>
<dbReference type="FunCoup" id="A0A6J2VUG4">
    <property type="interactions" value="33"/>
</dbReference>
<dbReference type="SUPFAM" id="SSF50475">
    <property type="entry name" value="FMN-binding split barrel"/>
    <property type="match status" value="1"/>
</dbReference>
<dbReference type="PANTHER" id="PTHR13343:SF21">
    <property type="entry name" value="PROTEIN CREG1"/>
    <property type="match status" value="1"/>
</dbReference>
<dbReference type="GO" id="GO:0005737">
    <property type="term" value="C:cytoplasm"/>
    <property type="evidence" value="ECO:0007669"/>
    <property type="project" value="UniProtKB-ARBA"/>
</dbReference>
<evidence type="ECO:0000256" key="1">
    <source>
        <dbReference type="ARBA" id="ARBA00004613"/>
    </source>
</evidence>
<feature type="domain" description="CREG-like beta-barrel" evidence="7">
    <location>
        <begin position="23"/>
        <end position="189"/>
    </location>
</feature>
<comment type="similarity">
    <text evidence="2 6">Belongs to the CREG family.</text>
</comment>
<proteinExistence type="inferred from homology"/>
<keyword evidence="4 6" id="KW-0732">Signal</keyword>
<evidence type="ECO:0000256" key="3">
    <source>
        <dbReference type="ARBA" id="ARBA00022525"/>
    </source>
</evidence>
<evidence type="ECO:0000256" key="6">
    <source>
        <dbReference type="PIRNR" id="PIRNR036911"/>
    </source>
</evidence>
<evidence type="ECO:0000256" key="4">
    <source>
        <dbReference type="ARBA" id="ARBA00022729"/>
    </source>
</evidence>
<sequence length="193" mass="21575">MTATFVALFLALLAINSDQFKIPPHEEVARMARFVVNHCDWASMATISTHDPVKGQPFSNLFSISDGPVGYGNGVPYMYLTRMEISVQDLEVNPQASMSVSLAQTHFCKHQGYDPQSPLCAHIILSGSVVEVNDTEAGLAKKALFSRHPEMTDWPSDHNWFFAKINITQVWVLDYFGGVKKVTPEDYFKATPY</sequence>
<keyword evidence="5" id="KW-0325">Glycoprotein</keyword>
<accession>A0A6J2VUG4</accession>
<feature type="chain" id="PRO_5027204212" evidence="6">
    <location>
        <begin position="20"/>
        <end position="193"/>
    </location>
</feature>
<dbReference type="InterPro" id="IPR012349">
    <property type="entry name" value="Split_barrel_FMN-bd"/>
</dbReference>
<keyword evidence="3 6" id="KW-0964">Secreted</keyword>
<evidence type="ECO:0000259" key="7">
    <source>
        <dbReference type="Pfam" id="PF13883"/>
    </source>
</evidence>